<evidence type="ECO:0000313" key="1">
    <source>
        <dbReference type="Proteomes" id="UP000887576"/>
    </source>
</evidence>
<sequence>MIALQLKLVQRFISPMFLRVLRHNKQILRSFAAEAKKIKGTGKDGEVTTVDILKWREQQKNYVREMKVGDQTVKWNYRSEMVNRHGLDNNHRYTWVAIGVSIIFGFCSFVAVKTNVIENRKLAMAEREEMRKMLHLSGEDRKKIGVV</sequence>
<dbReference type="WBParaSite" id="JU765_v2.g7240.t1">
    <property type="protein sequence ID" value="JU765_v2.g7240.t1"/>
    <property type="gene ID" value="JU765_v2.g7240"/>
</dbReference>
<dbReference type="Proteomes" id="UP000887576">
    <property type="component" value="Unplaced"/>
</dbReference>
<protein>
    <submittedName>
        <fullName evidence="2">Transmembrane protein</fullName>
    </submittedName>
</protein>
<organism evidence="1 2">
    <name type="scientific">Panagrolaimus sp. JU765</name>
    <dbReference type="NCBI Taxonomy" id="591449"/>
    <lineage>
        <taxon>Eukaryota</taxon>
        <taxon>Metazoa</taxon>
        <taxon>Ecdysozoa</taxon>
        <taxon>Nematoda</taxon>
        <taxon>Chromadorea</taxon>
        <taxon>Rhabditida</taxon>
        <taxon>Tylenchina</taxon>
        <taxon>Panagrolaimomorpha</taxon>
        <taxon>Panagrolaimoidea</taxon>
        <taxon>Panagrolaimidae</taxon>
        <taxon>Panagrolaimus</taxon>
    </lineage>
</organism>
<name>A0AC34RIC8_9BILA</name>
<reference evidence="2" key="1">
    <citation type="submission" date="2022-11" db="UniProtKB">
        <authorList>
            <consortium name="WormBaseParasite"/>
        </authorList>
    </citation>
    <scope>IDENTIFICATION</scope>
</reference>
<proteinExistence type="predicted"/>
<evidence type="ECO:0000313" key="2">
    <source>
        <dbReference type="WBParaSite" id="JU765_v2.g7240.t1"/>
    </source>
</evidence>
<accession>A0AC34RIC8</accession>